<evidence type="ECO:0000313" key="2">
    <source>
        <dbReference type="EMBL" id="MBL0707129.1"/>
    </source>
</evidence>
<evidence type="ECO:0000256" key="1">
    <source>
        <dbReference type="SAM" id="Phobius"/>
    </source>
</evidence>
<accession>A0ABS1K636</accession>
<comment type="caution">
    <text evidence="2">The sequence shown here is derived from an EMBL/GenBank/DDBJ whole genome shotgun (WGS) entry which is preliminary data.</text>
</comment>
<keyword evidence="1" id="KW-0812">Transmembrane</keyword>
<organism evidence="2 3">
    <name type="scientific">Sinomonas cellulolyticus</name>
    <dbReference type="NCBI Taxonomy" id="2801916"/>
    <lineage>
        <taxon>Bacteria</taxon>
        <taxon>Bacillati</taxon>
        <taxon>Actinomycetota</taxon>
        <taxon>Actinomycetes</taxon>
        <taxon>Micrococcales</taxon>
        <taxon>Micrococcaceae</taxon>
        <taxon>Sinomonas</taxon>
    </lineage>
</organism>
<dbReference type="Proteomes" id="UP000639051">
    <property type="component" value="Unassembled WGS sequence"/>
</dbReference>
<dbReference type="EMBL" id="JAERRC010000044">
    <property type="protein sequence ID" value="MBL0707129.1"/>
    <property type="molecule type" value="Genomic_DNA"/>
</dbReference>
<reference evidence="2 3" key="1">
    <citation type="submission" date="2021-01" db="EMBL/GenBank/DDBJ databases">
        <title>Genome public.</title>
        <authorList>
            <person name="Liu C."/>
            <person name="Sun Q."/>
        </authorList>
    </citation>
    <scope>NUCLEOTIDE SEQUENCE [LARGE SCALE GENOMIC DNA]</scope>
    <source>
        <strain evidence="2 3">JC656</strain>
    </source>
</reference>
<keyword evidence="1" id="KW-0472">Membrane</keyword>
<sequence>MRVTLFGGWVWFAAGSLIGFEAFDIVFGTFALAPELLPFVIVSLALTWYFRDRVRRAWTRARAYRRLRRMDRDRS</sequence>
<feature type="transmembrane region" description="Helical" evidence="1">
    <location>
        <begin position="29"/>
        <end position="50"/>
    </location>
</feature>
<evidence type="ECO:0000313" key="3">
    <source>
        <dbReference type="Proteomes" id="UP000639051"/>
    </source>
</evidence>
<proteinExistence type="predicted"/>
<gene>
    <name evidence="2" type="ORF">JJE72_16670</name>
</gene>
<keyword evidence="3" id="KW-1185">Reference proteome</keyword>
<keyword evidence="1" id="KW-1133">Transmembrane helix</keyword>
<dbReference type="RefSeq" id="WP_189694428.1">
    <property type="nucleotide sequence ID" value="NZ_BNCM01000010.1"/>
</dbReference>
<name>A0ABS1K636_9MICC</name>
<protein>
    <submittedName>
        <fullName evidence="2">Uncharacterized protein</fullName>
    </submittedName>
</protein>